<evidence type="ECO:0000313" key="2">
    <source>
        <dbReference type="Proteomes" id="UP000664534"/>
    </source>
</evidence>
<gene>
    <name evidence="1" type="ORF">IMSHALPRED_008388</name>
</gene>
<dbReference type="AlphaFoldDB" id="A0A8H3I901"/>
<name>A0A8H3I901_9LECA</name>
<dbReference type="Proteomes" id="UP000664534">
    <property type="component" value="Unassembled WGS sequence"/>
</dbReference>
<comment type="caution">
    <text evidence="1">The sequence shown here is derived from an EMBL/GenBank/DDBJ whole genome shotgun (WGS) entry which is preliminary data.</text>
</comment>
<proteinExistence type="predicted"/>
<reference evidence="1" key="1">
    <citation type="submission" date="2021-03" db="EMBL/GenBank/DDBJ databases">
        <authorList>
            <person name="Tagirdzhanova G."/>
        </authorList>
    </citation>
    <scope>NUCLEOTIDE SEQUENCE</scope>
</reference>
<accession>A0A8H3I901</accession>
<organism evidence="1 2">
    <name type="scientific">Imshaugia aleurites</name>
    <dbReference type="NCBI Taxonomy" id="172621"/>
    <lineage>
        <taxon>Eukaryota</taxon>
        <taxon>Fungi</taxon>
        <taxon>Dikarya</taxon>
        <taxon>Ascomycota</taxon>
        <taxon>Pezizomycotina</taxon>
        <taxon>Lecanoromycetes</taxon>
        <taxon>OSLEUM clade</taxon>
        <taxon>Lecanoromycetidae</taxon>
        <taxon>Lecanorales</taxon>
        <taxon>Lecanorineae</taxon>
        <taxon>Parmeliaceae</taxon>
        <taxon>Imshaugia</taxon>
    </lineage>
</organism>
<dbReference type="EMBL" id="CAJPDT010000006">
    <property type="protein sequence ID" value="CAF9909518.1"/>
    <property type="molecule type" value="Genomic_DNA"/>
</dbReference>
<protein>
    <submittedName>
        <fullName evidence="1">Uncharacterized protein</fullName>
    </submittedName>
</protein>
<sequence length="96" mass="11091">MSATTTTVPSTLRLQYLRDWLAAEKRWHEKHPTSPPLTNPIHDWSDGTCAMMLPTYIDEWMDRFPPTGSNIAPTKTSKRKAIARRLRALCRKFSCM</sequence>
<keyword evidence="2" id="KW-1185">Reference proteome</keyword>
<evidence type="ECO:0000313" key="1">
    <source>
        <dbReference type="EMBL" id="CAF9909518.1"/>
    </source>
</evidence>